<dbReference type="PANTHER" id="PTHR30528">
    <property type="entry name" value="CYTOPLASMIC PROTEIN"/>
    <property type="match status" value="1"/>
</dbReference>
<keyword evidence="2" id="KW-1185">Reference proteome</keyword>
<dbReference type="PANTHER" id="PTHR30528:SF0">
    <property type="entry name" value="CYTOPLASMIC PROTEIN"/>
    <property type="match status" value="1"/>
</dbReference>
<sequence length="438" mass="49879">MLFDLHRLPHAISSRKANAVITGCRTVQIALTCQQIASLRFMTLRTRFSLAQARRIALAAQGLHEARPESAGLRHVKRQLQRSHLLQIDSVNVLVRAHYMPLFSRLGSYNRDLLETVAYHPKKRGTFEYWGHEASLISLDLQPFFRWRMARAAAGEGIYGGLARFGREKRAFIEQVRREIETRGPIGAGELSIGGKGQGSWWGWSDGKRALEWLFWAGAVTTATRRGFERLYDLPERVLPSEILNAPTPAEDEAQRELLRRSIRALGIASERCLRDYFRLEAQDAKARIPELVEAGDLLPVTVEGWNGPIYLDPQAKTPRRVEARALVSPFDPIVWERTRTERLFDFRYRIEIYTPAEKREFGYYCLPFLLGERIVARVDLKADRAKGNLIVHSVHPEASVTPEEIAPALGSELRLMAEWLGLGSITAPKQWRKPLEL</sequence>
<dbReference type="STRING" id="549386.SAMN02927923_01471"/>
<name>A0A1G5GFZ9_9HYPH</name>
<accession>A0A1G5GFZ9</accession>
<evidence type="ECO:0008006" key="3">
    <source>
        <dbReference type="Google" id="ProtNLM"/>
    </source>
</evidence>
<reference evidence="1 2" key="1">
    <citation type="submission" date="2016-10" db="EMBL/GenBank/DDBJ databases">
        <authorList>
            <person name="de Groot N.N."/>
        </authorList>
    </citation>
    <scope>NUCLEOTIDE SEQUENCE [LARGE SCALE GENOMIC DNA]</scope>
    <source>
        <strain evidence="1 2">CGMCC 1.7666</strain>
    </source>
</reference>
<evidence type="ECO:0000313" key="1">
    <source>
        <dbReference type="EMBL" id="SCY49618.1"/>
    </source>
</evidence>
<dbReference type="InterPro" id="IPR009351">
    <property type="entry name" value="AlkZ-like"/>
</dbReference>
<dbReference type="EMBL" id="FMVJ01000004">
    <property type="protein sequence ID" value="SCY49618.1"/>
    <property type="molecule type" value="Genomic_DNA"/>
</dbReference>
<organism evidence="1 2">
    <name type="scientific">Microvirga guangxiensis</name>
    <dbReference type="NCBI Taxonomy" id="549386"/>
    <lineage>
        <taxon>Bacteria</taxon>
        <taxon>Pseudomonadati</taxon>
        <taxon>Pseudomonadota</taxon>
        <taxon>Alphaproteobacteria</taxon>
        <taxon>Hyphomicrobiales</taxon>
        <taxon>Methylobacteriaceae</taxon>
        <taxon>Microvirga</taxon>
    </lineage>
</organism>
<protein>
    <recommendedName>
        <fullName evidence="3">Cytoplasmic protein</fullName>
    </recommendedName>
</protein>
<dbReference type="Pfam" id="PF06224">
    <property type="entry name" value="AlkZ-like"/>
    <property type="match status" value="1"/>
</dbReference>
<proteinExistence type="predicted"/>
<evidence type="ECO:0000313" key="2">
    <source>
        <dbReference type="Proteomes" id="UP000199569"/>
    </source>
</evidence>
<dbReference type="Proteomes" id="UP000199569">
    <property type="component" value="Unassembled WGS sequence"/>
</dbReference>
<gene>
    <name evidence="1" type="ORF">SAMN02927923_01471</name>
</gene>
<dbReference type="AlphaFoldDB" id="A0A1G5GFZ9"/>